<keyword evidence="2" id="KW-0813">Transport</keyword>
<name>A0A165ZS43_METOA</name>
<dbReference type="PROSITE" id="PS00211">
    <property type="entry name" value="ABC_TRANSPORTER_1"/>
    <property type="match status" value="1"/>
</dbReference>
<dbReference type="SUPFAM" id="SSF52540">
    <property type="entry name" value="P-loop containing nucleoside triphosphate hydrolases"/>
    <property type="match status" value="1"/>
</dbReference>
<dbReference type="EMBL" id="LWMU01000097">
    <property type="protein sequence ID" value="KZX11091.1"/>
    <property type="molecule type" value="Genomic_DNA"/>
</dbReference>
<keyword evidence="3" id="KW-0547">Nucleotide-binding</keyword>
<dbReference type="GO" id="GO:0005524">
    <property type="term" value="F:ATP binding"/>
    <property type="evidence" value="ECO:0007669"/>
    <property type="project" value="UniProtKB-KW"/>
</dbReference>
<dbReference type="InterPro" id="IPR027417">
    <property type="entry name" value="P-loop_NTPase"/>
</dbReference>
<dbReference type="Gene3D" id="3.40.50.300">
    <property type="entry name" value="P-loop containing nucleotide triphosphate hydrolases"/>
    <property type="match status" value="1"/>
</dbReference>
<evidence type="ECO:0000256" key="3">
    <source>
        <dbReference type="ARBA" id="ARBA00022741"/>
    </source>
</evidence>
<dbReference type="PANTHER" id="PTHR43335:SF8">
    <property type="entry name" value="ABC TRANSPORTER, ATP-BINDING PROTEIN"/>
    <property type="match status" value="1"/>
</dbReference>
<dbReference type="OrthoDB" id="31298at2157"/>
<dbReference type="SMART" id="SM00382">
    <property type="entry name" value="AAA"/>
    <property type="match status" value="1"/>
</dbReference>
<evidence type="ECO:0000256" key="2">
    <source>
        <dbReference type="ARBA" id="ARBA00022448"/>
    </source>
</evidence>
<gene>
    <name evidence="6" type="primary">drrA</name>
    <name evidence="6" type="ORF">MBORA_16600</name>
</gene>
<comment type="caution">
    <text evidence="6">The sequence shown here is derived from an EMBL/GenBank/DDBJ whole genome shotgun (WGS) entry which is preliminary data.</text>
</comment>
<evidence type="ECO:0000313" key="6">
    <source>
        <dbReference type="EMBL" id="KZX11091.1"/>
    </source>
</evidence>
<dbReference type="PROSITE" id="PS50893">
    <property type="entry name" value="ABC_TRANSPORTER_2"/>
    <property type="match status" value="1"/>
</dbReference>
<dbReference type="PANTHER" id="PTHR43335">
    <property type="entry name" value="ABC TRANSPORTER, ATP-BINDING PROTEIN"/>
    <property type="match status" value="1"/>
</dbReference>
<dbReference type="InterPro" id="IPR003439">
    <property type="entry name" value="ABC_transporter-like_ATP-bd"/>
</dbReference>
<reference evidence="7" key="1">
    <citation type="journal article" date="2016" name="Genome Announc.">
        <title>Draft Genome Sequences of Methanobrevibacter curvatus DSM11111, Methanobrevibacter cuticularis DSM11139, Methanobrevibacter filiformis DSM11501, and Methanobrevibacter oralis DSM7256.</title>
        <authorList>
            <person name="Poehlein A."/>
            <person name="Seedorf H."/>
        </authorList>
    </citation>
    <scope>NUCLEOTIDE SEQUENCE [LARGE SCALE GENOMIC DNA]</scope>
    <source>
        <strain evidence="7">DSM 7256 / JCM 30027 / ZR</strain>
    </source>
</reference>
<keyword evidence="6" id="KW-0378">Hydrolase</keyword>
<evidence type="ECO:0000256" key="4">
    <source>
        <dbReference type="ARBA" id="ARBA00022840"/>
    </source>
</evidence>
<dbReference type="STRING" id="66851.MBORA_16600"/>
<keyword evidence="7" id="KW-1185">Reference proteome</keyword>
<dbReference type="Pfam" id="PF00005">
    <property type="entry name" value="ABC_tran"/>
    <property type="match status" value="1"/>
</dbReference>
<dbReference type="Proteomes" id="UP000077428">
    <property type="component" value="Unassembled WGS sequence"/>
</dbReference>
<organism evidence="6 7">
    <name type="scientific">Methanobrevibacter oralis</name>
    <dbReference type="NCBI Taxonomy" id="66851"/>
    <lineage>
        <taxon>Archaea</taxon>
        <taxon>Methanobacteriati</taxon>
        <taxon>Methanobacteriota</taxon>
        <taxon>Methanomada group</taxon>
        <taxon>Methanobacteria</taxon>
        <taxon>Methanobacteriales</taxon>
        <taxon>Methanobacteriaceae</taxon>
        <taxon>Methanobrevibacter</taxon>
    </lineage>
</organism>
<sequence length="309" mass="34978">MSEYIIETKNLTKKFGKNLAVDSINMKIEKGKIYGLLGKNGAGKTTTMCMLLNLSNSNSGEIFLFGKNVKKSSNKIYSRIGSIIETPGFYENLTGEENLKAFSKLRGNYNKNSIINALKIVSLYEEKNKRFKHYSLGMKQRLGIAAALIHNPDILILDEPVNGLDPIGILEIRNLLRSLIDDYNLTILISSHILSEIEQIADVIAIMDNGKLIEEVNKEELHLKIGKYVDFEVSNLAIAKKILEEEGLRENRDFKSIQDENSIYLLNNFELRSDINSLFVKNGLKVNKINLIEENLEEYFINLVGENSI</sequence>
<dbReference type="InterPro" id="IPR017871">
    <property type="entry name" value="ABC_transporter-like_CS"/>
</dbReference>
<dbReference type="EC" id="3.6.3.-" evidence="6"/>
<dbReference type="GO" id="GO:0016887">
    <property type="term" value="F:ATP hydrolysis activity"/>
    <property type="evidence" value="ECO:0007669"/>
    <property type="project" value="InterPro"/>
</dbReference>
<evidence type="ECO:0000256" key="1">
    <source>
        <dbReference type="ARBA" id="ARBA00005417"/>
    </source>
</evidence>
<proteinExistence type="inferred from homology"/>
<keyword evidence="4 6" id="KW-0067">ATP-binding</keyword>
<dbReference type="RefSeq" id="WP_063720530.1">
    <property type="nucleotide sequence ID" value="NZ_CAJVUI010000002.1"/>
</dbReference>
<feature type="domain" description="ABC transporter" evidence="5">
    <location>
        <begin position="6"/>
        <end position="234"/>
    </location>
</feature>
<accession>A0A165ZS43</accession>
<dbReference type="AlphaFoldDB" id="A0A165ZS43"/>
<evidence type="ECO:0000259" key="5">
    <source>
        <dbReference type="PROSITE" id="PS50893"/>
    </source>
</evidence>
<evidence type="ECO:0000313" key="7">
    <source>
        <dbReference type="Proteomes" id="UP000077428"/>
    </source>
</evidence>
<dbReference type="InterPro" id="IPR003593">
    <property type="entry name" value="AAA+_ATPase"/>
</dbReference>
<protein>
    <submittedName>
        <fullName evidence="6">Daunorubicin/doxorubicin resistance ATP-binding protein DrrA</fullName>
        <ecNumber evidence="6">3.6.3.-</ecNumber>
    </submittedName>
</protein>
<comment type="similarity">
    <text evidence="1">Belongs to the ABC transporter superfamily.</text>
</comment>
<dbReference type="PATRIC" id="fig|66851.6.peg.1806"/>